<reference evidence="2" key="2">
    <citation type="submission" date="2024-01" db="EMBL/GenBank/DDBJ databases">
        <title>Comparative genomics of Cryptococcus and Kwoniella reveals pathogenesis evolution and contrasting modes of karyotype evolution via chromosome fusion or intercentromeric recombination.</title>
        <authorList>
            <person name="Coelho M.A."/>
            <person name="David-Palma M."/>
            <person name="Shea T."/>
            <person name="Bowers K."/>
            <person name="McGinley-Smith S."/>
            <person name="Mohammad A.W."/>
            <person name="Gnirke A."/>
            <person name="Yurkov A.M."/>
            <person name="Nowrousian M."/>
            <person name="Sun S."/>
            <person name="Cuomo C.A."/>
            <person name="Heitman J."/>
        </authorList>
    </citation>
    <scope>NUCLEOTIDE SEQUENCE</scope>
    <source>
        <strain evidence="2">CBS 12478</strain>
    </source>
</reference>
<accession>A0A5M6C5G9</accession>
<dbReference type="InterPro" id="IPR011333">
    <property type="entry name" value="SKP1/BTB/POZ_sf"/>
</dbReference>
<dbReference type="Proteomes" id="UP000322225">
    <property type="component" value="Chromosome 4"/>
</dbReference>
<dbReference type="PANTHER" id="PTHR47369">
    <property type="entry name" value="BTB/POZ DOMAIN-CONTAINING PROTEIN"/>
    <property type="match status" value="1"/>
</dbReference>
<feature type="compositionally biased region" description="Low complexity" evidence="1">
    <location>
        <begin position="155"/>
        <end position="178"/>
    </location>
</feature>
<dbReference type="PANTHER" id="PTHR47369:SF1">
    <property type="entry name" value="BTB_POZ DOMAIN-CONTAINING PROTEIN"/>
    <property type="match status" value="1"/>
</dbReference>
<feature type="compositionally biased region" description="Low complexity" evidence="1">
    <location>
        <begin position="262"/>
        <end position="278"/>
    </location>
</feature>
<feature type="compositionally biased region" description="Low complexity" evidence="1">
    <location>
        <begin position="775"/>
        <end position="788"/>
    </location>
</feature>
<protein>
    <submittedName>
        <fullName evidence="2">Uncharacterized protein</fullName>
    </submittedName>
</protein>
<feature type="compositionally biased region" description="Basic residues" evidence="1">
    <location>
        <begin position="241"/>
        <end position="261"/>
    </location>
</feature>
<dbReference type="OrthoDB" id="6359943at2759"/>
<dbReference type="Gene3D" id="3.30.710.10">
    <property type="entry name" value="Potassium Channel Kv1.1, Chain A"/>
    <property type="match status" value="1"/>
</dbReference>
<feature type="compositionally biased region" description="Polar residues" evidence="1">
    <location>
        <begin position="999"/>
        <end position="1021"/>
    </location>
</feature>
<dbReference type="KEGG" id="ksn:43588627"/>
<dbReference type="SUPFAM" id="SSF54695">
    <property type="entry name" value="POZ domain"/>
    <property type="match status" value="1"/>
</dbReference>
<proteinExistence type="predicted"/>
<dbReference type="RefSeq" id="XP_031861357.1">
    <property type="nucleotide sequence ID" value="XM_032004492.1"/>
</dbReference>
<name>A0A5M6C5G9_9TREE</name>
<feature type="compositionally biased region" description="Low complexity" evidence="1">
    <location>
        <begin position="122"/>
        <end position="145"/>
    </location>
</feature>
<feature type="region of interest" description="Disordered" evidence="1">
    <location>
        <begin position="524"/>
        <end position="561"/>
    </location>
</feature>
<evidence type="ECO:0000313" key="3">
    <source>
        <dbReference type="Proteomes" id="UP000322225"/>
    </source>
</evidence>
<organism evidence="2 3">
    <name type="scientific">Kwoniella shandongensis</name>
    <dbReference type="NCBI Taxonomy" id="1734106"/>
    <lineage>
        <taxon>Eukaryota</taxon>
        <taxon>Fungi</taxon>
        <taxon>Dikarya</taxon>
        <taxon>Basidiomycota</taxon>
        <taxon>Agaricomycotina</taxon>
        <taxon>Tremellomycetes</taxon>
        <taxon>Tremellales</taxon>
        <taxon>Cryptococcaceae</taxon>
        <taxon>Kwoniella</taxon>
    </lineage>
</organism>
<feature type="compositionally biased region" description="Basic and acidic residues" evidence="1">
    <location>
        <begin position="533"/>
        <end position="548"/>
    </location>
</feature>
<sequence>MSNNTPSSSRLPRPSPTPTVSRSSTPVSSAKHATGSSSSSKRSRSKSNLPPPRILPFPDISTIRSARGSRDSSRAGSPLNTPGFDRLEVTFDQMVMIRGGSSDGGAAASGSNGHGHGHGHGHVSSGSGTSTPISGGLQGGMSSMLNVSSPLVSRARASTAPSGTPSPAAAGTSSSGRSVPTPSPMRTTTIIPRSESPVPSAVLSTSAPSVAIAPTPLAPSIPAVLTTTTDTRPPITPVRNPHSHSMHAHSSHSHPHTHSHTHVAATHTPPPTTAIIPPASAQPLADHLYQAFLKGICPDVRLVIRKWGVCYHVHRMVLLQASFFESLFTGGFSETIPTPRKKRNKRSETSDDEWTGEDVELRFDDPNITRAAFEICLSRLYSPYPYLHYPTILLPTATHPLTPAFAPAAPSPDLRSFQSSLPQHTVLATPRLLLSLLATTIYLGHSSLLREVFAMILRTVGPLTVGQYLAFAVGDGIGEEEWDDQDSEGAKGLHGVARQLTDGDTSLVSRVEEEEDMVEDVLRPISHSPRLSTDSDIKVRDDDSKVSETSETPTRLYGHNIPSLQLPSRSNSLRSTHNDDPFSFTSTDASFLPHFYGVVGNKIGEACVCWLARWGFDVLNAELASANPPFRIWSHRGLPARFVKALLSSDYFFVKDEMERYTVTRKVLELRRKGWDEEMADSGDLSLAGTDDDEHGWDEWEEEEREIQRVFAEGIHYGHMTFADLSTIASDIDAQTHLPYAPLAVLQAAHWTAADLRKRVTEHEKSGSTEDDTELGLTHTTSTITASLTKRKRPATRNRVPSPSNSTKTSPTENSQSVHSSAHTIWYPVPSDETHRVGASGLLTVSTSNQGAPDFGPDLLDILPNEGTIKFHGTKPKPPPHGERNFFGLVGGRLTASEIEEKWLNEGGAFAMSRLGLGDTGSKMKEDKWTKVEPFRFSVEFWDVDKLGEKERFYSGTHFYAGSFFNCYVQMIKRKEKGVQLGIYLHRQSPNEPFPTPSSPRSLVSTPEDQDPAPSSLSVPTPSALGGGLHGRSMSTSPVMPGSPPALSTSLGGTRGLARAPADAGRGNTSDDAEAPYHDTRAVTKAFFSISCASALGTALIRFTSGPDSFAHSQSWGWKSSALKSEEYLSVRPSAEGSESLEKGVLGWSGEVPSESMDGGGQGGCSLRATVVVGVV</sequence>
<dbReference type="AlphaFoldDB" id="A0A5M6C5G9"/>
<feature type="region of interest" description="Disordered" evidence="1">
    <location>
        <begin position="989"/>
        <end position="1076"/>
    </location>
</feature>
<feature type="compositionally biased region" description="Low complexity" evidence="1">
    <location>
        <begin position="801"/>
        <end position="815"/>
    </location>
</feature>
<feature type="region of interest" description="Disordered" evidence="1">
    <location>
        <begin position="98"/>
        <end position="202"/>
    </location>
</feature>
<feature type="region of interest" description="Disordered" evidence="1">
    <location>
        <begin position="240"/>
        <end position="278"/>
    </location>
</feature>
<feature type="region of interest" description="Disordered" evidence="1">
    <location>
        <begin position="335"/>
        <end position="354"/>
    </location>
</feature>
<dbReference type="InterPro" id="IPR000210">
    <property type="entry name" value="BTB/POZ_dom"/>
</dbReference>
<feature type="region of interest" description="Disordered" evidence="1">
    <location>
        <begin position="1"/>
        <end position="85"/>
    </location>
</feature>
<reference evidence="2" key="1">
    <citation type="submission" date="2017-08" db="EMBL/GenBank/DDBJ databases">
        <authorList>
            <person name="Cuomo C."/>
            <person name="Billmyre B."/>
            <person name="Heitman J."/>
        </authorList>
    </citation>
    <scope>NUCLEOTIDE SEQUENCE</scope>
    <source>
        <strain evidence="2">CBS 12478</strain>
    </source>
</reference>
<dbReference type="GeneID" id="43588627"/>
<feature type="compositionally biased region" description="Low complexity" evidence="1">
    <location>
        <begin position="1"/>
        <end position="29"/>
    </location>
</feature>
<dbReference type="EMBL" id="CP144054">
    <property type="protein sequence ID" value="WWD17908.1"/>
    <property type="molecule type" value="Genomic_DNA"/>
</dbReference>
<feature type="region of interest" description="Disordered" evidence="1">
    <location>
        <begin position="762"/>
        <end position="821"/>
    </location>
</feature>
<gene>
    <name evidence="2" type="ORF">CI109_102353</name>
</gene>
<dbReference type="PROSITE" id="PS50097">
    <property type="entry name" value="BTB"/>
    <property type="match status" value="1"/>
</dbReference>
<evidence type="ECO:0000256" key="1">
    <source>
        <dbReference type="SAM" id="MobiDB-lite"/>
    </source>
</evidence>
<evidence type="ECO:0000313" key="2">
    <source>
        <dbReference type="EMBL" id="WWD17908.1"/>
    </source>
</evidence>
<keyword evidence="3" id="KW-1185">Reference proteome</keyword>